<dbReference type="SMR" id="A0A0P0WZ39"/>
<reference evidence="2 3" key="3">
    <citation type="journal article" date="2013" name="Rice">
        <title>Improvement of the Oryza sativa Nipponbare reference genome using next generation sequence and optical map data.</title>
        <authorList>
            <person name="Kawahara Y."/>
            <person name="de la Bastide M."/>
            <person name="Hamilton J.P."/>
            <person name="Kanamori H."/>
            <person name="McCombie W.R."/>
            <person name="Ouyang S."/>
            <person name="Schwartz D.C."/>
            <person name="Tanaka T."/>
            <person name="Wu J."/>
            <person name="Zhou S."/>
            <person name="Childs K.L."/>
            <person name="Davidson R.M."/>
            <person name="Lin H."/>
            <person name="Quesada-Ocampo L."/>
            <person name="Vaillancourt B."/>
            <person name="Sakai H."/>
            <person name="Lee S.S."/>
            <person name="Kim J."/>
            <person name="Numa H."/>
            <person name="Itoh T."/>
            <person name="Buell C.R."/>
            <person name="Matsumoto T."/>
        </authorList>
    </citation>
    <scope>NUCLEOTIDE SEQUENCE [LARGE SCALE GENOMIC DNA]</scope>
    <source>
        <strain evidence="3">cv. Nipponbare</strain>
    </source>
</reference>
<dbReference type="InterPro" id="IPR002156">
    <property type="entry name" value="RNaseH_domain"/>
</dbReference>
<keyword evidence="3" id="KW-1185">Reference proteome</keyword>
<name>A0A0P0WZ39_ORYSJ</name>
<dbReference type="Pfam" id="PF13456">
    <property type="entry name" value="RVT_3"/>
    <property type="match status" value="1"/>
</dbReference>
<evidence type="ECO:0000313" key="3">
    <source>
        <dbReference type="Proteomes" id="UP000059680"/>
    </source>
</evidence>
<organism evidence="2 3">
    <name type="scientific">Oryza sativa subsp. japonica</name>
    <name type="common">Rice</name>
    <dbReference type="NCBI Taxonomy" id="39947"/>
    <lineage>
        <taxon>Eukaryota</taxon>
        <taxon>Viridiplantae</taxon>
        <taxon>Streptophyta</taxon>
        <taxon>Embryophyta</taxon>
        <taxon>Tracheophyta</taxon>
        <taxon>Spermatophyta</taxon>
        <taxon>Magnoliopsida</taxon>
        <taxon>Liliopsida</taxon>
        <taxon>Poales</taxon>
        <taxon>Poaceae</taxon>
        <taxon>BOP clade</taxon>
        <taxon>Oryzoideae</taxon>
        <taxon>Oryzeae</taxon>
        <taxon>Oryzinae</taxon>
        <taxon>Oryza</taxon>
        <taxon>Oryza sativa</taxon>
    </lineage>
</organism>
<dbReference type="PANTHER" id="PTHR47074">
    <property type="entry name" value="BNAC02G40300D PROTEIN"/>
    <property type="match status" value="1"/>
</dbReference>
<evidence type="ECO:0000259" key="1">
    <source>
        <dbReference type="Pfam" id="PF13456"/>
    </source>
</evidence>
<proteinExistence type="predicted"/>
<dbReference type="GO" id="GO:0003676">
    <property type="term" value="F:nucleic acid binding"/>
    <property type="evidence" value="ECO:0007669"/>
    <property type="project" value="InterPro"/>
</dbReference>
<feature type="domain" description="RNase H type-1" evidence="1">
    <location>
        <begin position="21"/>
        <end position="84"/>
    </location>
</feature>
<dbReference type="InterPro" id="IPR052929">
    <property type="entry name" value="RNase_H-like_EbsB-rel"/>
</dbReference>
<reference evidence="3" key="1">
    <citation type="journal article" date="2005" name="Nature">
        <title>The map-based sequence of the rice genome.</title>
        <authorList>
            <consortium name="International rice genome sequencing project (IRGSP)"/>
            <person name="Matsumoto T."/>
            <person name="Wu J."/>
            <person name="Kanamori H."/>
            <person name="Katayose Y."/>
            <person name="Fujisawa M."/>
            <person name="Namiki N."/>
            <person name="Mizuno H."/>
            <person name="Yamamoto K."/>
            <person name="Antonio B.A."/>
            <person name="Baba T."/>
            <person name="Sakata K."/>
            <person name="Nagamura Y."/>
            <person name="Aoki H."/>
            <person name="Arikawa K."/>
            <person name="Arita K."/>
            <person name="Bito T."/>
            <person name="Chiden Y."/>
            <person name="Fujitsuka N."/>
            <person name="Fukunaka R."/>
            <person name="Hamada M."/>
            <person name="Harada C."/>
            <person name="Hayashi A."/>
            <person name="Hijishita S."/>
            <person name="Honda M."/>
            <person name="Hosokawa S."/>
            <person name="Ichikawa Y."/>
            <person name="Idonuma A."/>
            <person name="Iijima M."/>
            <person name="Ikeda M."/>
            <person name="Ikeno M."/>
            <person name="Ito K."/>
            <person name="Ito S."/>
            <person name="Ito T."/>
            <person name="Ito Y."/>
            <person name="Ito Y."/>
            <person name="Iwabuchi A."/>
            <person name="Kamiya K."/>
            <person name="Karasawa W."/>
            <person name="Kurita K."/>
            <person name="Katagiri S."/>
            <person name="Kikuta A."/>
            <person name="Kobayashi H."/>
            <person name="Kobayashi N."/>
            <person name="Machita K."/>
            <person name="Maehara T."/>
            <person name="Masukawa M."/>
            <person name="Mizubayashi T."/>
            <person name="Mukai Y."/>
            <person name="Nagasaki H."/>
            <person name="Nagata Y."/>
            <person name="Naito S."/>
            <person name="Nakashima M."/>
            <person name="Nakama Y."/>
            <person name="Nakamichi Y."/>
            <person name="Nakamura M."/>
            <person name="Meguro A."/>
            <person name="Negishi M."/>
            <person name="Ohta I."/>
            <person name="Ohta T."/>
            <person name="Okamoto M."/>
            <person name="Ono N."/>
            <person name="Saji S."/>
            <person name="Sakaguchi M."/>
            <person name="Sakai K."/>
            <person name="Shibata M."/>
            <person name="Shimokawa T."/>
            <person name="Song J."/>
            <person name="Takazaki Y."/>
            <person name="Terasawa K."/>
            <person name="Tsugane M."/>
            <person name="Tsuji K."/>
            <person name="Ueda S."/>
            <person name="Waki K."/>
            <person name="Yamagata H."/>
            <person name="Yamamoto M."/>
            <person name="Yamamoto S."/>
            <person name="Yamane H."/>
            <person name="Yoshiki S."/>
            <person name="Yoshihara R."/>
            <person name="Yukawa K."/>
            <person name="Zhong H."/>
            <person name="Yano M."/>
            <person name="Yuan Q."/>
            <person name="Ouyang S."/>
            <person name="Liu J."/>
            <person name="Jones K.M."/>
            <person name="Gansberger K."/>
            <person name="Moffat K."/>
            <person name="Hill J."/>
            <person name="Bera J."/>
            <person name="Fadrosh D."/>
            <person name="Jin S."/>
            <person name="Johri S."/>
            <person name="Kim M."/>
            <person name="Overton L."/>
            <person name="Reardon M."/>
            <person name="Tsitrin T."/>
            <person name="Vuong H."/>
            <person name="Weaver B."/>
            <person name="Ciecko A."/>
            <person name="Tallon L."/>
            <person name="Jackson J."/>
            <person name="Pai G."/>
            <person name="Aken S.V."/>
            <person name="Utterback T."/>
            <person name="Reidmuller S."/>
            <person name="Feldblyum T."/>
            <person name="Hsiao J."/>
            <person name="Zismann V."/>
            <person name="Iobst S."/>
            <person name="de Vazeille A.R."/>
            <person name="Buell C.R."/>
            <person name="Ying K."/>
            <person name="Li Y."/>
            <person name="Lu T."/>
            <person name="Huang Y."/>
            <person name="Zhao Q."/>
            <person name="Feng Q."/>
            <person name="Zhang L."/>
            <person name="Zhu J."/>
            <person name="Weng Q."/>
            <person name="Mu J."/>
            <person name="Lu Y."/>
            <person name="Fan D."/>
            <person name="Liu Y."/>
            <person name="Guan J."/>
            <person name="Zhang Y."/>
            <person name="Yu S."/>
            <person name="Liu X."/>
            <person name="Zhang Y."/>
            <person name="Hong G."/>
            <person name="Han B."/>
            <person name="Choisne N."/>
            <person name="Demange N."/>
            <person name="Orjeda G."/>
            <person name="Samain S."/>
            <person name="Cattolico L."/>
            <person name="Pelletier E."/>
            <person name="Couloux A."/>
            <person name="Segurens B."/>
            <person name="Wincker P."/>
            <person name="D'Hont A."/>
            <person name="Scarpelli C."/>
            <person name="Weissenbach J."/>
            <person name="Salanoubat M."/>
            <person name="Quetier F."/>
            <person name="Yu Y."/>
            <person name="Kim H.R."/>
            <person name="Rambo T."/>
            <person name="Currie J."/>
            <person name="Collura K."/>
            <person name="Luo M."/>
            <person name="Yang T."/>
            <person name="Ammiraju J.S.S."/>
            <person name="Engler F."/>
            <person name="Soderlund C."/>
            <person name="Wing R.A."/>
            <person name="Palmer L.E."/>
            <person name="de la Bastide M."/>
            <person name="Spiegel L."/>
            <person name="Nascimento L."/>
            <person name="Zutavern T."/>
            <person name="O'Shaughnessy A."/>
            <person name="Dike S."/>
            <person name="Dedhia N."/>
            <person name="Preston R."/>
            <person name="Balija V."/>
            <person name="McCombie W.R."/>
            <person name="Chow T."/>
            <person name="Chen H."/>
            <person name="Chung M."/>
            <person name="Chen C."/>
            <person name="Shaw J."/>
            <person name="Wu H."/>
            <person name="Hsiao K."/>
            <person name="Chao Y."/>
            <person name="Chu M."/>
            <person name="Cheng C."/>
            <person name="Hour A."/>
            <person name="Lee P."/>
            <person name="Lin S."/>
            <person name="Lin Y."/>
            <person name="Liou J."/>
            <person name="Liu S."/>
            <person name="Hsing Y."/>
            <person name="Raghuvanshi S."/>
            <person name="Mohanty A."/>
            <person name="Bharti A.K."/>
            <person name="Gaur A."/>
            <person name="Gupta V."/>
            <person name="Kumar D."/>
            <person name="Ravi V."/>
            <person name="Vij S."/>
            <person name="Kapur A."/>
            <person name="Khurana P."/>
            <person name="Khurana P."/>
            <person name="Khurana J.P."/>
            <person name="Tyagi A.K."/>
            <person name="Gaikwad K."/>
            <person name="Singh A."/>
            <person name="Dalal V."/>
            <person name="Srivastava S."/>
            <person name="Dixit A."/>
            <person name="Pal A.K."/>
            <person name="Ghazi I.A."/>
            <person name="Yadav M."/>
            <person name="Pandit A."/>
            <person name="Bhargava A."/>
            <person name="Sureshbabu K."/>
            <person name="Batra K."/>
            <person name="Sharma T.R."/>
            <person name="Mohapatra T."/>
            <person name="Singh N.K."/>
            <person name="Messing J."/>
            <person name="Nelson A.B."/>
            <person name="Fuks G."/>
            <person name="Kavchok S."/>
            <person name="Keizer G."/>
            <person name="Linton E."/>
            <person name="Llaca V."/>
            <person name="Song R."/>
            <person name="Tanyolac B."/>
            <person name="Young S."/>
            <person name="Ho-Il K."/>
            <person name="Hahn J.H."/>
            <person name="Sangsakoo G."/>
            <person name="Vanavichit A."/>
            <person name="de Mattos Luiz.A.T."/>
            <person name="Zimmer P.D."/>
            <person name="Malone G."/>
            <person name="Dellagostin O."/>
            <person name="de Oliveira A.C."/>
            <person name="Bevan M."/>
            <person name="Bancroft I."/>
            <person name="Minx P."/>
            <person name="Cordum H."/>
            <person name="Wilson R."/>
            <person name="Cheng Z."/>
            <person name="Jin W."/>
            <person name="Jiang J."/>
            <person name="Leong S.A."/>
            <person name="Iwama H."/>
            <person name="Gojobori T."/>
            <person name="Itoh T."/>
            <person name="Niimura Y."/>
            <person name="Fujii Y."/>
            <person name="Habara T."/>
            <person name="Sakai H."/>
            <person name="Sato Y."/>
            <person name="Wilson G."/>
            <person name="Kumar K."/>
            <person name="McCouch S."/>
            <person name="Juretic N."/>
            <person name="Hoen D."/>
            <person name="Wright S."/>
            <person name="Bruskiewich R."/>
            <person name="Bureau T."/>
            <person name="Miyao A."/>
            <person name="Hirochika H."/>
            <person name="Nishikawa T."/>
            <person name="Kadowaki K."/>
            <person name="Sugiura M."/>
            <person name="Burr B."/>
            <person name="Sasaki T."/>
        </authorList>
    </citation>
    <scope>NUCLEOTIDE SEQUENCE [LARGE SCALE GENOMIC DNA]</scope>
    <source>
        <strain evidence="3">cv. Nipponbare</strain>
    </source>
</reference>
<dbReference type="GO" id="GO:0004523">
    <property type="term" value="F:RNA-DNA hybrid ribonuclease activity"/>
    <property type="evidence" value="ECO:0007669"/>
    <property type="project" value="InterPro"/>
</dbReference>
<dbReference type="InterPro" id="IPR036397">
    <property type="entry name" value="RNaseH_sf"/>
</dbReference>
<gene>
    <name evidence="2" type="ordered locus">Os06g0621500</name>
    <name evidence="2" type="ORF">OSNPB_060621500</name>
</gene>
<feature type="non-terminal residue" evidence="2">
    <location>
        <position position="86"/>
    </location>
</feature>
<dbReference type="PaxDb" id="39947-A0A0P0WZ39"/>
<dbReference type="PANTHER" id="PTHR47074:SF76">
    <property type="entry name" value="RNASE H TYPE-1 DOMAIN-CONTAINING PROTEIN"/>
    <property type="match status" value="1"/>
</dbReference>
<dbReference type="EMBL" id="AP014962">
    <property type="protein sequence ID" value="BAS98661.1"/>
    <property type="molecule type" value="Genomic_DNA"/>
</dbReference>
<protein>
    <submittedName>
        <fullName evidence="2">Os06g0621500 protein</fullName>
    </submittedName>
</protein>
<dbReference type="InParanoid" id="A0A0P0WZ39"/>
<dbReference type="Gramene" id="Os06t0621500-01">
    <property type="protein sequence ID" value="Os06t0621500-01"/>
    <property type="gene ID" value="Os06g0621500"/>
</dbReference>
<dbReference type="OMA" id="IVMILRD"/>
<sequence>RREDTLERKIGSCFPVEFSCSGSAGIGIIIRDNFGSVLLSSWKYIRHGASAEELKLLACRGGLALATEWVHMPVVLETDCLSVVMH</sequence>
<accession>A0A0P0WZ39</accession>
<evidence type="ECO:0000313" key="2">
    <source>
        <dbReference type="EMBL" id="BAS98661.1"/>
    </source>
</evidence>
<dbReference type="AlphaFoldDB" id="A0A0P0WZ39"/>
<dbReference type="Gene3D" id="3.30.420.10">
    <property type="entry name" value="Ribonuclease H-like superfamily/Ribonuclease H"/>
    <property type="match status" value="1"/>
</dbReference>
<dbReference type="Proteomes" id="UP000059680">
    <property type="component" value="Chromosome 6"/>
</dbReference>
<reference evidence="2 3" key="2">
    <citation type="journal article" date="2013" name="Plant Cell Physiol.">
        <title>Rice Annotation Project Database (RAP-DB): an integrative and interactive database for rice genomics.</title>
        <authorList>
            <person name="Sakai H."/>
            <person name="Lee S.S."/>
            <person name="Tanaka T."/>
            <person name="Numa H."/>
            <person name="Kim J."/>
            <person name="Kawahara Y."/>
            <person name="Wakimoto H."/>
            <person name="Yang C.C."/>
            <person name="Iwamoto M."/>
            <person name="Abe T."/>
            <person name="Yamada Y."/>
            <person name="Muto A."/>
            <person name="Inokuchi H."/>
            <person name="Ikemura T."/>
            <person name="Matsumoto T."/>
            <person name="Sasaki T."/>
            <person name="Itoh T."/>
        </authorList>
    </citation>
    <scope>NUCLEOTIDE SEQUENCE [LARGE SCALE GENOMIC DNA]</scope>
    <source>
        <strain evidence="3">cv. Nipponbare</strain>
    </source>
</reference>